<dbReference type="InterPro" id="IPR016166">
    <property type="entry name" value="FAD-bd_PCMH"/>
</dbReference>
<name>J0P0Y8_9BACT</name>
<feature type="domain" description="FAD-binding PCMH-type" evidence="4">
    <location>
        <begin position="32"/>
        <end position="222"/>
    </location>
</feature>
<proteinExistence type="inferred from homology"/>
<evidence type="ECO:0000256" key="2">
    <source>
        <dbReference type="ARBA" id="ARBA00022630"/>
    </source>
</evidence>
<keyword evidence="2" id="KW-0285">Flavoprotein</keyword>
<dbReference type="GO" id="GO:0004458">
    <property type="term" value="F:D-lactate dehydrogenase (cytochrome) activity"/>
    <property type="evidence" value="ECO:0007669"/>
    <property type="project" value="TreeGrafter"/>
</dbReference>
<dbReference type="RefSeq" id="WP_002659133.1">
    <property type="nucleotide sequence ID" value="NZ_JH719942.1"/>
</dbReference>
<accession>J0P0Y8</accession>
<dbReference type="EMBL" id="JH719942">
    <property type="protein sequence ID" value="EJF53464.1"/>
    <property type="molecule type" value="Genomic_DNA"/>
</dbReference>
<dbReference type="OrthoDB" id="9767256at2"/>
<dbReference type="GO" id="GO:1903457">
    <property type="term" value="P:lactate catabolic process"/>
    <property type="evidence" value="ECO:0007669"/>
    <property type="project" value="TreeGrafter"/>
</dbReference>
<evidence type="ECO:0000256" key="3">
    <source>
        <dbReference type="ARBA" id="ARBA00022827"/>
    </source>
</evidence>
<organism evidence="5 6">
    <name type="scientific">Saprospira grandis DSM 2844</name>
    <dbReference type="NCBI Taxonomy" id="694433"/>
    <lineage>
        <taxon>Bacteria</taxon>
        <taxon>Pseudomonadati</taxon>
        <taxon>Bacteroidota</taxon>
        <taxon>Saprospiria</taxon>
        <taxon>Saprospirales</taxon>
        <taxon>Saprospiraceae</taxon>
        <taxon>Saprospira</taxon>
    </lineage>
</organism>
<dbReference type="PANTHER" id="PTHR11748">
    <property type="entry name" value="D-LACTATE DEHYDROGENASE"/>
    <property type="match status" value="1"/>
</dbReference>
<dbReference type="PROSITE" id="PS51387">
    <property type="entry name" value="FAD_PCMH"/>
    <property type="match status" value="1"/>
</dbReference>
<dbReference type="InterPro" id="IPR016170">
    <property type="entry name" value="Cytok_DH_C_sf"/>
</dbReference>
<dbReference type="GO" id="GO:0071949">
    <property type="term" value="F:FAD binding"/>
    <property type="evidence" value="ECO:0007669"/>
    <property type="project" value="InterPro"/>
</dbReference>
<dbReference type="SUPFAM" id="SSF55103">
    <property type="entry name" value="FAD-linked oxidases, C-terminal domain"/>
    <property type="match status" value="1"/>
</dbReference>
<dbReference type="GO" id="GO:0008720">
    <property type="term" value="F:D-lactate dehydrogenase (NAD+) activity"/>
    <property type="evidence" value="ECO:0007669"/>
    <property type="project" value="TreeGrafter"/>
</dbReference>
<gene>
    <name evidence="5" type="ORF">SapgrDRAFT_1760</name>
</gene>
<protein>
    <submittedName>
        <fullName evidence="5">FAD/FMN-dependent dehydrogenase</fullName>
    </submittedName>
</protein>
<dbReference type="SUPFAM" id="SSF56176">
    <property type="entry name" value="FAD-binding/transporter-associated domain-like"/>
    <property type="match status" value="1"/>
</dbReference>
<sequence length="494" mass="55397">MYSISTLEEYFLGILPAMAISMAPKAAKENLTEYPAPNILAELRPTSQEELAAILALAKKEGLKLYPISSGFNWGLGSKLPVEGPAVLINLNQWKSIEVSEELEYAIIGAGVTQKDLHDYLERHQLALKFPLTGSSQSTSILGNILDRGASAFFHRRQRLLGLEILLPSGKWLQTGLWHFHKTSSSPPPIYYSAGLGPDLNGLFTQSNLGITTRAIIQLQPQSSGILFFADFQEEQLTPIIQKLRKLRQGNMLNEGILLTNKNDPRTTEGNPFDYNGQWTLIGSFSGSTSLLQFLQTELSLQLAQYCQKIEFVSSSSTTSCSHPYQEVLRDLYNGCPSDYSIQTMAKLQQTSVQSAHEVDTNKNFPGMAVALLAVPFHGPSCLELMELIYKISLDMKVRPFYNLASLDDTTFEGFFRVYFDRNDPEASKNAKKWSQRVLQEAAEKLAIFPYRLSTEQMALFCQNEEDAFWQTIKEIKNSLDPHSLIAPKRYNLV</sequence>
<comment type="similarity">
    <text evidence="1">Belongs to the FAD-binding oxidoreductase/transferase type 4 family.</text>
</comment>
<dbReference type="Pfam" id="PF01565">
    <property type="entry name" value="FAD_binding_4"/>
    <property type="match status" value="1"/>
</dbReference>
<evidence type="ECO:0000313" key="5">
    <source>
        <dbReference type="EMBL" id="EJF53464.1"/>
    </source>
</evidence>
<dbReference type="Gene3D" id="3.30.43.10">
    <property type="entry name" value="Uridine Diphospho-n-acetylenolpyruvylglucosamine Reductase, domain 2"/>
    <property type="match status" value="1"/>
</dbReference>
<dbReference type="InterPro" id="IPR036318">
    <property type="entry name" value="FAD-bd_PCMH-like_sf"/>
</dbReference>
<dbReference type="InterPro" id="IPR006094">
    <property type="entry name" value="Oxid_FAD_bind_N"/>
</dbReference>
<evidence type="ECO:0000259" key="4">
    <source>
        <dbReference type="PROSITE" id="PS51387"/>
    </source>
</evidence>
<evidence type="ECO:0000256" key="1">
    <source>
        <dbReference type="ARBA" id="ARBA00008000"/>
    </source>
</evidence>
<dbReference type="InterPro" id="IPR016164">
    <property type="entry name" value="FAD-linked_Oxase-like_C"/>
</dbReference>
<dbReference type="InterPro" id="IPR016169">
    <property type="entry name" value="FAD-bd_PCMH_sub2"/>
</dbReference>
<dbReference type="InterPro" id="IPR016167">
    <property type="entry name" value="FAD-bd_PCMH_sub1"/>
</dbReference>
<dbReference type="PANTHER" id="PTHR11748:SF111">
    <property type="entry name" value="D-LACTATE DEHYDROGENASE, MITOCHONDRIAL-RELATED"/>
    <property type="match status" value="1"/>
</dbReference>
<dbReference type="AlphaFoldDB" id="J0P0Y8"/>
<dbReference type="Proteomes" id="UP000005113">
    <property type="component" value="Unassembled WGS sequence"/>
</dbReference>
<dbReference type="Gene3D" id="3.40.462.10">
    <property type="entry name" value="FAD-linked oxidases, C-terminal domain"/>
    <property type="match status" value="1"/>
</dbReference>
<dbReference type="HOGENOM" id="CLU_024402_1_0_10"/>
<keyword evidence="3" id="KW-0274">FAD</keyword>
<dbReference type="Gene3D" id="3.30.465.10">
    <property type="match status" value="1"/>
</dbReference>
<reference evidence="6" key="1">
    <citation type="journal article" date="2012" name="Stand. Genomic Sci.">
        <title>Permanent draft genome sequence of the gliding predator Saprospira grandis strain Sa g1 (= HR1).</title>
        <authorList>
            <person name="Mavromatis K."/>
            <person name="Chertkov O."/>
            <person name="Lapidus A."/>
            <person name="Nolan M."/>
            <person name="Lucas S."/>
            <person name="Tice H."/>
            <person name="Del Rio T.G."/>
            <person name="Cheng J.F."/>
            <person name="Han C."/>
            <person name="Tapia R."/>
            <person name="Bruce D."/>
            <person name="Goodwin L.A."/>
            <person name="Pitluck S."/>
            <person name="Huntemann M."/>
            <person name="Liolios K."/>
            <person name="Pagani I."/>
            <person name="Ivanova N."/>
            <person name="Mikhailova N."/>
            <person name="Pati A."/>
            <person name="Chen A."/>
            <person name="Palaniappan K."/>
            <person name="Land M."/>
            <person name="Brambilla E.M."/>
            <person name="Rohde M."/>
            <person name="Spring S."/>
            <person name="Goker M."/>
            <person name="Detter J.C."/>
            <person name="Bristow J."/>
            <person name="Eisen J.A."/>
            <person name="Markowitz V."/>
            <person name="Hugenholtz P."/>
            <person name="Kyrpides N.C."/>
            <person name="Klenk H.P."/>
            <person name="Woyke T."/>
        </authorList>
    </citation>
    <scope>NUCLEOTIDE SEQUENCE [LARGE SCALE GENOMIC DNA]</scope>
    <source>
        <strain evidence="6">DSM 2844</strain>
    </source>
</reference>
<evidence type="ECO:0000313" key="6">
    <source>
        <dbReference type="Proteomes" id="UP000005113"/>
    </source>
</evidence>